<comment type="caution">
    <text evidence="7">The sequence shown here is derived from an EMBL/GenBank/DDBJ whole genome shotgun (WGS) entry which is preliminary data.</text>
</comment>
<evidence type="ECO:0000313" key="7">
    <source>
        <dbReference type="EMBL" id="KAF3450056.1"/>
    </source>
</evidence>
<dbReference type="Proteomes" id="UP000796880">
    <property type="component" value="Unassembled WGS sequence"/>
</dbReference>
<organism evidence="7 8">
    <name type="scientific">Rhamnella rubrinervis</name>
    <dbReference type="NCBI Taxonomy" id="2594499"/>
    <lineage>
        <taxon>Eukaryota</taxon>
        <taxon>Viridiplantae</taxon>
        <taxon>Streptophyta</taxon>
        <taxon>Embryophyta</taxon>
        <taxon>Tracheophyta</taxon>
        <taxon>Spermatophyta</taxon>
        <taxon>Magnoliopsida</taxon>
        <taxon>eudicotyledons</taxon>
        <taxon>Gunneridae</taxon>
        <taxon>Pentapetalae</taxon>
        <taxon>rosids</taxon>
        <taxon>fabids</taxon>
        <taxon>Rosales</taxon>
        <taxon>Rhamnaceae</taxon>
        <taxon>rhamnoid group</taxon>
        <taxon>Rhamneae</taxon>
        <taxon>Rhamnella</taxon>
    </lineage>
</organism>
<dbReference type="Gene3D" id="2.170.150.80">
    <property type="entry name" value="NAC domain"/>
    <property type="match status" value="1"/>
</dbReference>
<dbReference type="EMBL" id="VOIH02000003">
    <property type="protein sequence ID" value="KAF3450056.1"/>
    <property type="molecule type" value="Genomic_DNA"/>
</dbReference>
<dbReference type="GO" id="GO:0003677">
    <property type="term" value="F:DNA binding"/>
    <property type="evidence" value="ECO:0007669"/>
    <property type="project" value="UniProtKB-KW"/>
</dbReference>
<reference evidence="7" key="1">
    <citation type="submission" date="2020-03" db="EMBL/GenBank/DDBJ databases">
        <title>A high-quality chromosome-level genome assembly of a woody plant with both climbing and erect habits, Rhamnella rubrinervis.</title>
        <authorList>
            <person name="Lu Z."/>
            <person name="Yang Y."/>
            <person name="Zhu X."/>
            <person name="Sun Y."/>
        </authorList>
    </citation>
    <scope>NUCLEOTIDE SEQUENCE</scope>
    <source>
        <strain evidence="7">BYM</strain>
        <tissue evidence="7">Leaf</tissue>
    </source>
</reference>
<dbReference type="SUPFAM" id="SSF101941">
    <property type="entry name" value="NAC domain"/>
    <property type="match status" value="1"/>
</dbReference>
<evidence type="ECO:0000256" key="3">
    <source>
        <dbReference type="ARBA" id="ARBA00023163"/>
    </source>
</evidence>
<dbReference type="Pfam" id="PF02365">
    <property type="entry name" value="NAM"/>
    <property type="match status" value="1"/>
</dbReference>
<dbReference type="InterPro" id="IPR036093">
    <property type="entry name" value="NAC_dom_sf"/>
</dbReference>
<keyword evidence="2" id="KW-0238">DNA-binding</keyword>
<evidence type="ECO:0000256" key="4">
    <source>
        <dbReference type="ARBA" id="ARBA00023242"/>
    </source>
</evidence>
<dbReference type="OrthoDB" id="10575936at2759"/>
<keyword evidence="3" id="KW-0804">Transcription</keyword>
<gene>
    <name evidence="7" type="ORF">FNV43_RR06135</name>
</gene>
<dbReference type="InterPro" id="IPR003441">
    <property type="entry name" value="NAC-dom"/>
</dbReference>
<name>A0A8K0HCW5_9ROSA</name>
<feature type="domain" description="NAC" evidence="6">
    <location>
        <begin position="29"/>
        <end position="190"/>
    </location>
</feature>
<keyword evidence="4" id="KW-0539">Nucleus</keyword>
<evidence type="ECO:0000256" key="2">
    <source>
        <dbReference type="ARBA" id="ARBA00023125"/>
    </source>
</evidence>
<feature type="region of interest" description="Disordered" evidence="5">
    <location>
        <begin position="202"/>
        <end position="221"/>
    </location>
</feature>
<evidence type="ECO:0000259" key="6">
    <source>
        <dbReference type="PROSITE" id="PS51005"/>
    </source>
</evidence>
<dbReference type="AlphaFoldDB" id="A0A8K0HCW5"/>
<evidence type="ECO:0000313" key="8">
    <source>
        <dbReference type="Proteomes" id="UP000796880"/>
    </source>
</evidence>
<dbReference type="PROSITE" id="PS51005">
    <property type="entry name" value="NAC"/>
    <property type="match status" value="1"/>
</dbReference>
<dbReference type="PANTHER" id="PTHR31719:SF94">
    <property type="entry name" value="PROTEIN ATAF2"/>
    <property type="match status" value="1"/>
</dbReference>
<dbReference type="PANTHER" id="PTHR31719">
    <property type="entry name" value="NAC TRANSCRIPTION FACTOR 56"/>
    <property type="match status" value="1"/>
</dbReference>
<evidence type="ECO:0000256" key="1">
    <source>
        <dbReference type="ARBA" id="ARBA00023015"/>
    </source>
</evidence>
<protein>
    <recommendedName>
        <fullName evidence="6">NAC domain-containing protein</fullName>
    </recommendedName>
</protein>
<keyword evidence="1" id="KW-0805">Transcription regulation</keyword>
<feature type="compositionally biased region" description="Polar residues" evidence="5">
    <location>
        <begin position="206"/>
        <end position="216"/>
    </location>
</feature>
<proteinExistence type="predicted"/>
<keyword evidence="8" id="KW-1185">Reference proteome</keyword>
<sequence length="332" mass="38523">MAINIYNDDEVSSSHNNGKLLGSTSEVIIPAGTRFAPNDQQLISYYLRNKVTNQFLVPCDKIRVANLYDYHPQQLTGMVECERDQEEWYYFTQRNRKYPRGCRPNRSTGNGYWKAVGSERSVKDNGGDNNVCGYRRSLDYYEGQFLKGTKTVWKMHEYRLMHHHHQPNTHHHPTNPMKMDEWVLCKIYKKRDSKATPNCGYEMSEQVASDSTSPSDQYPDDQENYVNTVSMSQPSCNIDDQMFDQPLMNLPNATEYDVSDLIAQGISSCHDHNQISNQHHQISCMLDDHHQMMNWSDWNNSWPDATVYDAPHHSIAHDPQHLSGSIYCYKQV</sequence>
<dbReference type="GO" id="GO:0006355">
    <property type="term" value="P:regulation of DNA-templated transcription"/>
    <property type="evidence" value="ECO:0007669"/>
    <property type="project" value="InterPro"/>
</dbReference>
<accession>A0A8K0HCW5</accession>
<evidence type="ECO:0000256" key="5">
    <source>
        <dbReference type="SAM" id="MobiDB-lite"/>
    </source>
</evidence>